<dbReference type="GO" id="GO:0046872">
    <property type="term" value="F:metal ion binding"/>
    <property type="evidence" value="ECO:0007669"/>
    <property type="project" value="UniProtKB-KW"/>
</dbReference>
<dbReference type="CDD" id="cd02538">
    <property type="entry name" value="G1P_TT_short"/>
    <property type="match status" value="1"/>
</dbReference>
<feature type="domain" description="Nucleotidyl transferase" evidence="11">
    <location>
        <begin position="2"/>
        <end position="236"/>
    </location>
</feature>
<keyword evidence="7 10" id="KW-0479">Metal-binding</keyword>
<evidence type="ECO:0000256" key="10">
    <source>
        <dbReference type="RuleBase" id="RU003706"/>
    </source>
</evidence>
<keyword evidence="8 10" id="KW-0460">Magnesium</keyword>
<evidence type="ECO:0000256" key="3">
    <source>
        <dbReference type="ARBA" id="ARBA00012461"/>
    </source>
</evidence>
<dbReference type="GO" id="GO:0008879">
    <property type="term" value="F:glucose-1-phosphate thymidylyltransferase activity"/>
    <property type="evidence" value="ECO:0007669"/>
    <property type="project" value="UniProtKB-EC"/>
</dbReference>
<comment type="similarity">
    <text evidence="2 10">Belongs to the glucose-1-phosphate thymidylyltransferase family.</text>
</comment>
<dbReference type="NCBIfam" id="TIGR01207">
    <property type="entry name" value="rmlA"/>
    <property type="match status" value="1"/>
</dbReference>
<comment type="caution">
    <text evidence="12">The sequence shown here is derived from an EMBL/GenBank/DDBJ whole genome shotgun (WGS) entry which is preliminary data.</text>
</comment>
<accession>A0A2B5ISX1</accession>
<organism evidence="12 13">
    <name type="scientific">Bacillus wiedmannii</name>
    <dbReference type="NCBI Taxonomy" id="1890302"/>
    <lineage>
        <taxon>Bacteria</taxon>
        <taxon>Bacillati</taxon>
        <taxon>Bacillota</taxon>
        <taxon>Bacilli</taxon>
        <taxon>Bacillales</taxon>
        <taxon>Bacillaceae</taxon>
        <taxon>Bacillus</taxon>
        <taxon>Bacillus cereus group</taxon>
    </lineage>
</organism>
<proteinExistence type="inferred from homology"/>
<dbReference type="Gene3D" id="3.90.550.10">
    <property type="entry name" value="Spore Coat Polysaccharide Biosynthesis Protein SpsA, Chain A"/>
    <property type="match status" value="1"/>
</dbReference>
<evidence type="ECO:0000313" key="12">
    <source>
        <dbReference type="EMBL" id="PFZ28031.1"/>
    </source>
</evidence>
<dbReference type="AlphaFoldDB" id="A0A2B5ISX1"/>
<evidence type="ECO:0000256" key="8">
    <source>
        <dbReference type="ARBA" id="ARBA00022842"/>
    </source>
</evidence>
<evidence type="ECO:0000313" key="13">
    <source>
        <dbReference type="Proteomes" id="UP000223311"/>
    </source>
</evidence>
<dbReference type="FunFam" id="3.90.550.10:FF:000023">
    <property type="entry name" value="Glucose-1-phosphate thymidylyltransferase"/>
    <property type="match status" value="1"/>
</dbReference>
<evidence type="ECO:0000256" key="2">
    <source>
        <dbReference type="ARBA" id="ARBA00010480"/>
    </source>
</evidence>
<dbReference type="EC" id="2.7.7.24" evidence="3 10"/>
<protein>
    <recommendedName>
        <fullName evidence="4 10">Glucose-1-phosphate thymidylyltransferase</fullName>
        <ecNumber evidence="3 10">2.7.7.24</ecNumber>
    </recommendedName>
</protein>
<gene>
    <name evidence="12" type="primary">rfbA</name>
    <name evidence="12" type="ORF">COL66_18545</name>
</gene>
<reference evidence="12 13" key="1">
    <citation type="submission" date="2017-09" db="EMBL/GenBank/DDBJ databases">
        <title>Large-scale bioinformatics analysis of Bacillus genomes uncovers conserved roles of natural products in bacterial physiology.</title>
        <authorList>
            <consortium name="Agbiome Team Llc"/>
            <person name="Bleich R.M."/>
            <person name="Grubbs K.J."/>
            <person name="Santa Maria K.C."/>
            <person name="Allen S.E."/>
            <person name="Farag S."/>
            <person name="Shank E.A."/>
            <person name="Bowers A."/>
        </authorList>
    </citation>
    <scope>NUCLEOTIDE SEQUENCE [LARGE SCALE GENOMIC DNA]</scope>
    <source>
        <strain evidence="12 13">AFS080080</strain>
    </source>
</reference>
<dbReference type="RefSeq" id="WP_098577418.1">
    <property type="nucleotide sequence ID" value="NZ_NVGE01000027.1"/>
</dbReference>
<sequence>MKGIIMAGGNGTRLYPCTKAASKHLISIYDKPMIYYPLSTLMLSGIREILIISTKRDIPMYQSLLGDGKHLGLSIEYKEQEDARGIAEAFLLGESFIGDDSVCLILGDNIFYGDGFSNLLRRNTKLEKGAVVFGYRVNDPERYGVVEFDENFNVISLEEKPEIPKSNYAIPGIYFYDNTVIKIAKELLPSNRGELEITDINKEYLKRNQLIVEIIGRGSTWLDTGTPESLLDAINYVGTLEKRQGLKMACLEEISYRMGYISVDQLSELINHMPKGPYKNYIKQFIENQYLKSVIIL</sequence>
<comment type="cofactor">
    <cofactor evidence="1">
        <name>Mg(2+)</name>
        <dbReference type="ChEBI" id="CHEBI:18420"/>
    </cofactor>
</comment>
<dbReference type="EMBL" id="NVGE01000027">
    <property type="protein sequence ID" value="PFZ28031.1"/>
    <property type="molecule type" value="Genomic_DNA"/>
</dbReference>
<dbReference type="Pfam" id="PF00483">
    <property type="entry name" value="NTP_transferase"/>
    <property type="match status" value="1"/>
</dbReference>
<name>A0A2B5ISX1_9BACI</name>
<dbReference type="PANTHER" id="PTHR43532">
    <property type="entry name" value="GLUCOSE-1-PHOSPHATE THYMIDYLYLTRANSFERASE"/>
    <property type="match status" value="1"/>
</dbReference>
<evidence type="ECO:0000256" key="4">
    <source>
        <dbReference type="ARBA" id="ARBA00017654"/>
    </source>
</evidence>
<dbReference type="SUPFAM" id="SSF53448">
    <property type="entry name" value="Nucleotide-diphospho-sugar transferases"/>
    <property type="match status" value="1"/>
</dbReference>
<dbReference type="PANTHER" id="PTHR43532:SF1">
    <property type="entry name" value="GLUCOSE-1-PHOSPHATE THYMIDYLYLTRANSFERASE 1"/>
    <property type="match status" value="1"/>
</dbReference>
<dbReference type="Proteomes" id="UP000223311">
    <property type="component" value="Unassembled WGS sequence"/>
</dbReference>
<keyword evidence="6 10" id="KW-0548">Nucleotidyltransferase</keyword>
<dbReference type="InterPro" id="IPR029044">
    <property type="entry name" value="Nucleotide-diphossugar_trans"/>
</dbReference>
<evidence type="ECO:0000256" key="9">
    <source>
        <dbReference type="ARBA" id="ARBA00049336"/>
    </source>
</evidence>
<dbReference type="InterPro" id="IPR005835">
    <property type="entry name" value="NTP_transferase_dom"/>
</dbReference>
<comment type="catalytic activity">
    <reaction evidence="9 10">
        <text>dTTP + alpha-D-glucose 1-phosphate + H(+) = dTDP-alpha-D-glucose + diphosphate</text>
        <dbReference type="Rhea" id="RHEA:15225"/>
        <dbReference type="ChEBI" id="CHEBI:15378"/>
        <dbReference type="ChEBI" id="CHEBI:33019"/>
        <dbReference type="ChEBI" id="CHEBI:37568"/>
        <dbReference type="ChEBI" id="CHEBI:57477"/>
        <dbReference type="ChEBI" id="CHEBI:58601"/>
        <dbReference type="EC" id="2.7.7.24"/>
    </reaction>
</comment>
<dbReference type="InterPro" id="IPR005907">
    <property type="entry name" value="G1P_thy_trans_s"/>
</dbReference>
<evidence type="ECO:0000259" key="11">
    <source>
        <dbReference type="Pfam" id="PF00483"/>
    </source>
</evidence>
<evidence type="ECO:0000256" key="5">
    <source>
        <dbReference type="ARBA" id="ARBA00022679"/>
    </source>
</evidence>
<evidence type="ECO:0000256" key="7">
    <source>
        <dbReference type="ARBA" id="ARBA00022723"/>
    </source>
</evidence>
<keyword evidence="5 10" id="KW-0808">Transferase</keyword>
<comment type="function">
    <text evidence="10">Catalyzes the formation of dTDP-glucose, from dTTP and glucose 1-phosphate, as well as its pyrophosphorolysis.</text>
</comment>
<evidence type="ECO:0000256" key="6">
    <source>
        <dbReference type="ARBA" id="ARBA00022695"/>
    </source>
</evidence>
<evidence type="ECO:0000256" key="1">
    <source>
        <dbReference type="ARBA" id="ARBA00001946"/>
    </source>
</evidence>